<evidence type="ECO:0000313" key="4">
    <source>
        <dbReference type="Ensembl" id="ENSMZEP00005005981.1"/>
    </source>
</evidence>
<feature type="region of interest" description="Disordered" evidence="3">
    <location>
        <begin position="398"/>
        <end position="431"/>
    </location>
</feature>
<keyword evidence="1" id="KW-0833">Ubl conjugation pathway</keyword>
<protein>
    <submittedName>
        <fullName evidence="4">Ubiquitin specific peptidase 54a</fullName>
    </submittedName>
</protein>
<reference evidence="4" key="2">
    <citation type="submission" date="2025-09" db="UniProtKB">
        <authorList>
            <consortium name="Ensembl"/>
        </authorList>
    </citation>
    <scope>IDENTIFICATION</scope>
</reference>
<keyword evidence="5" id="KW-1185">Reference proteome</keyword>
<keyword evidence="2" id="KW-0378">Hydrolase</keyword>
<feature type="region of interest" description="Disordered" evidence="3">
    <location>
        <begin position="579"/>
        <end position="598"/>
    </location>
</feature>
<dbReference type="InterPro" id="IPR038765">
    <property type="entry name" value="Papain-like_cys_pep_sf"/>
</dbReference>
<accession>A0A3P9B7X8</accession>
<dbReference type="GeneTree" id="ENSGT00940000155571"/>
<dbReference type="PANTHER" id="PTHR22975">
    <property type="entry name" value="UBIQUITIN SPECIFIC PROTEINASE"/>
    <property type="match status" value="1"/>
</dbReference>
<feature type="region of interest" description="Disordered" evidence="3">
    <location>
        <begin position="635"/>
        <end position="668"/>
    </location>
</feature>
<dbReference type="InterPro" id="IPR052398">
    <property type="entry name" value="Ubiquitin_hydrolase_53/54"/>
</dbReference>
<feature type="compositionally biased region" description="Basic and acidic residues" evidence="3">
    <location>
        <begin position="537"/>
        <end position="547"/>
    </location>
</feature>
<evidence type="ECO:0000313" key="5">
    <source>
        <dbReference type="Proteomes" id="UP000265160"/>
    </source>
</evidence>
<dbReference type="GO" id="GO:0016787">
    <property type="term" value="F:hydrolase activity"/>
    <property type="evidence" value="ECO:0007669"/>
    <property type="project" value="UniProtKB-KW"/>
</dbReference>
<dbReference type="Proteomes" id="UP000265160">
    <property type="component" value="Unplaced"/>
</dbReference>
<sequence length="950" mass="103725">MLPALFRFKTCFSSSQVLWHLDIFRRSFRQLTTHKCMEDSCIFCALKSIFAQFQYSSDKVLPSDALRSLGIMDDAAECFENILMRIHFHIADETKEDICTARHCIPTRKTHTHSVFTSRLVQCVCSSCGASSDPLPSFRWSTTSPPPPCALLRTHNTDWREQLRMARVLLNSPRSSPSAWCGLGSLGLAEDVIHTWEPHGLNKAKGKRRQSELYWSDGVLLRETLLTFFFQTKIQVCVHTGRNICSDRCIGPKWIDVVSRCIKGHYQRCCCCTPTPGDAGVCAGPASRLDLHHLNKACYDSEDSGREPSISSDTRTDSSTESYSYRHRYSSDSQGTVICIDRPDGAPHASLCSLDTVGGVAGDRRRSASRHRRSKPENKLLLLLLVFSYSCFSPPPGETLKEQQVPRHLPKPSRPLSSSSTSLPTAPAASQSPLLALHVNRPTLLRRANLFYINADGVVAAPSAGRSELDELQEEVLRRARRRSSSAQEKEREAALGFNPRPASTWTWTSCRSRVHTQTHTDTHADAHTHTHTHTQTHTDTHADTHMHPQATPPDSSHIPSPPPAPHATRNWSCLYLDQDVIDSPSPPSAPAGPARFPAHSGAARGLVAAALVTPGEELSELESLYQASLLAPSMHRGSRGVSPQPSGTADSRRHPARVTLGPGRSKTPTAEIERDAYRTPIAGLQKPPSAEDESYSAENLRRIARSLSGTVIGSTPLCPDPPQTFFLLLFPPASFQLLYPASPLLSLLHCRPLPHHQPRLHGPLLLHSTPPRRHHSPQLQALILGTLSWCEHQQHVLVVPDRRQTLSAHGVPLSYGTLPRAPPGTGPPPLWDSRASTPPCSALVVPPPAPTATTGTPHWATPPTTSERQMALPTHSAWTSPQTATGDAIPTPGQSSPAPLGTPASLATRSLLGPPAPQLCSLCQQLPAEPARSCCSSCGAYVARFRPTS</sequence>
<feature type="compositionally biased region" description="Basic and acidic residues" evidence="3">
    <location>
        <begin position="519"/>
        <end position="529"/>
    </location>
</feature>
<feature type="region of interest" description="Disordered" evidence="3">
    <location>
        <begin position="300"/>
        <end position="328"/>
    </location>
</feature>
<evidence type="ECO:0000256" key="3">
    <source>
        <dbReference type="SAM" id="MobiDB-lite"/>
    </source>
</evidence>
<name>A0A3P9B7X8_9CICH</name>
<dbReference type="SUPFAM" id="SSF54001">
    <property type="entry name" value="Cysteine proteinases"/>
    <property type="match status" value="1"/>
</dbReference>
<feature type="compositionally biased region" description="Low complexity" evidence="3">
    <location>
        <begin position="309"/>
        <end position="323"/>
    </location>
</feature>
<reference evidence="4" key="1">
    <citation type="submission" date="2025-08" db="UniProtKB">
        <authorList>
            <consortium name="Ensembl"/>
        </authorList>
    </citation>
    <scope>IDENTIFICATION</scope>
</reference>
<evidence type="ECO:0000256" key="1">
    <source>
        <dbReference type="ARBA" id="ARBA00022786"/>
    </source>
</evidence>
<dbReference type="AlphaFoldDB" id="A0A3P9B7X8"/>
<feature type="region of interest" description="Disordered" evidence="3">
    <location>
        <begin position="878"/>
        <end position="911"/>
    </location>
</feature>
<dbReference type="Gene3D" id="3.90.70.10">
    <property type="entry name" value="Cysteine proteinases"/>
    <property type="match status" value="1"/>
</dbReference>
<feature type="compositionally biased region" description="Low complexity" evidence="3">
    <location>
        <begin position="414"/>
        <end position="431"/>
    </location>
</feature>
<evidence type="ECO:0000256" key="2">
    <source>
        <dbReference type="ARBA" id="ARBA00022801"/>
    </source>
</evidence>
<organism evidence="4 5">
    <name type="scientific">Maylandia zebra</name>
    <name type="common">zebra mbuna</name>
    <dbReference type="NCBI Taxonomy" id="106582"/>
    <lineage>
        <taxon>Eukaryota</taxon>
        <taxon>Metazoa</taxon>
        <taxon>Chordata</taxon>
        <taxon>Craniata</taxon>
        <taxon>Vertebrata</taxon>
        <taxon>Euteleostomi</taxon>
        <taxon>Actinopterygii</taxon>
        <taxon>Neopterygii</taxon>
        <taxon>Teleostei</taxon>
        <taxon>Neoteleostei</taxon>
        <taxon>Acanthomorphata</taxon>
        <taxon>Ovalentaria</taxon>
        <taxon>Cichlomorphae</taxon>
        <taxon>Cichliformes</taxon>
        <taxon>Cichlidae</taxon>
        <taxon>African cichlids</taxon>
        <taxon>Pseudocrenilabrinae</taxon>
        <taxon>Haplochromini</taxon>
        <taxon>Maylandia</taxon>
        <taxon>Maylandia zebra complex</taxon>
    </lineage>
</organism>
<dbReference type="Ensembl" id="ENSMZET00005006239.1">
    <property type="protein sequence ID" value="ENSMZEP00005005981.1"/>
    <property type="gene ID" value="ENSMZEG00005004580.1"/>
</dbReference>
<proteinExistence type="predicted"/>
<dbReference type="PANTHER" id="PTHR22975:SF5">
    <property type="entry name" value="INACTIVE UBIQUITIN CARBOXYL-TERMINAL HYDROLASE 54"/>
    <property type="match status" value="1"/>
</dbReference>
<feature type="region of interest" description="Disordered" evidence="3">
    <location>
        <begin position="519"/>
        <end position="570"/>
    </location>
</feature>